<gene>
    <name evidence="3" type="ORF">POM88_050701</name>
</gene>
<evidence type="ECO:0000256" key="1">
    <source>
        <dbReference type="ARBA" id="ARBA00023027"/>
    </source>
</evidence>
<sequence length="329" mass="37459">MAKDPSFCHVFLSFRGETRNKFTCFLYEALKAEGFVAFMDKTDIRVGDEVDLTIKEGIRNSMSAIIIFSQNYAYSTWCLDELVLILERKKNSRYFIIPIFYEVEIRDIKHQLGNYGLALEKHRKRHNDKVDKWREALVQVGNILGDHVEGLQSTFIQNTVKLFREKLAAKFPECRLPPPKISALQSGSSSSMSRPEPSNDTVILYTVSVNNGLGANGLVKKVLMSGNVVFEERNCSKEPKYLRELEELVGNDKVRFPMVIVNGKDLCGEEEVEGLDDFENKYKLMRVLNMLYASAKSVESLQDMFSRTTSLAGGSFQDTTSNSMYGRYL</sequence>
<dbReference type="PANTHER" id="PTHR32009">
    <property type="entry name" value="TMV RESISTANCE PROTEIN N-LIKE"/>
    <property type="match status" value="1"/>
</dbReference>
<reference evidence="3" key="1">
    <citation type="submission" date="2023-02" db="EMBL/GenBank/DDBJ databases">
        <title>Genome of toxic invasive species Heracleum sosnowskyi carries increased number of genes despite the absence of recent whole-genome duplications.</title>
        <authorList>
            <person name="Schelkunov M."/>
            <person name="Shtratnikova V."/>
            <person name="Makarenko M."/>
            <person name="Klepikova A."/>
            <person name="Omelchenko D."/>
            <person name="Novikova G."/>
            <person name="Obukhova E."/>
            <person name="Bogdanov V."/>
            <person name="Penin A."/>
            <person name="Logacheva M."/>
        </authorList>
    </citation>
    <scope>NUCLEOTIDE SEQUENCE</scope>
    <source>
        <strain evidence="3">Hsosn_3</strain>
        <tissue evidence="3">Leaf</tissue>
    </source>
</reference>
<reference evidence="3" key="2">
    <citation type="submission" date="2023-05" db="EMBL/GenBank/DDBJ databases">
        <authorList>
            <person name="Schelkunov M.I."/>
        </authorList>
    </citation>
    <scope>NUCLEOTIDE SEQUENCE</scope>
    <source>
        <strain evidence="3">Hsosn_3</strain>
        <tissue evidence="3">Leaf</tissue>
    </source>
</reference>
<dbReference type="PROSITE" id="PS51354">
    <property type="entry name" value="GLUTAREDOXIN_2"/>
    <property type="match status" value="1"/>
</dbReference>
<proteinExistence type="predicted"/>
<protein>
    <recommendedName>
        <fullName evidence="2">TIR domain-containing protein</fullName>
    </recommendedName>
</protein>
<organism evidence="3 4">
    <name type="scientific">Heracleum sosnowskyi</name>
    <dbReference type="NCBI Taxonomy" id="360622"/>
    <lineage>
        <taxon>Eukaryota</taxon>
        <taxon>Viridiplantae</taxon>
        <taxon>Streptophyta</taxon>
        <taxon>Embryophyta</taxon>
        <taxon>Tracheophyta</taxon>
        <taxon>Spermatophyta</taxon>
        <taxon>Magnoliopsida</taxon>
        <taxon>eudicotyledons</taxon>
        <taxon>Gunneridae</taxon>
        <taxon>Pentapetalae</taxon>
        <taxon>asterids</taxon>
        <taxon>campanulids</taxon>
        <taxon>Apiales</taxon>
        <taxon>Apiaceae</taxon>
        <taxon>Apioideae</taxon>
        <taxon>apioid superclade</taxon>
        <taxon>Tordylieae</taxon>
        <taxon>Tordyliinae</taxon>
        <taxon>Heracleum</taxon>
    </lineage>
</organism>
<dbReference type="InterPro" id="IPR035897">
    <property type="entry name" value="Toll_tir_struct_dom_sf"/>
</dbReference>
<dbReference type="InterPro" id="IPR000157">
    <property type="entry name" value="TIR_dom"/>
</dbReference>
<dbReference type="SUPFAM" id="SSF52833">
    <property type="entry name" value="Thioredoxin-like"/>
    <property type="match status" value="1"/>
</dbReference>
<name>A0AAD8H0N1_9APIA</name>
<dbReference type="InterPro" id="IPR036249">
    <property type="entry name" value="Thioredoxin-like_sf"/>
</dbReference>
<comment type="caution">
    <text evidence="3">The sequence shown here is derived from an EMBL/GenBank/DDBJ whole genome shotgun (WGS) entry which is preliminary data.</text>
</comment>
<dbReference type="GO" id="GO:0007165">
    <property type="term" value="P:signal transduction"/>
    <property type="evidence" value="ECO:0007669"/>
    <property type="project" value="InterPro"/>
</dbReference>
<dbReference type="SMART" id="SM00255">
    <property type="entry name" value="TIR"/>
    <property type="match status" value="1"/>
</dbReference>
<evidence type="ECO:0000313" key="4">
    <source>
        <dbReference type="Proteomes" id="UP001237642"/>
    </source>
</evidence>
<dbReference type="PANTHER" id="PTHR32009:SF106">
    <property type="entry name" value="TIR DOMAIN-CONTAINING PROTEIN"/>
    <property type="match status" value="1"/>
</dbReference>
<dbReference type="EMBL" id="JAUIZM010000011">
    <property type="protein sequence ID" value="KAK1357445.1"/>
    <property type="molecule type" value="Genomic_DNA"/>
</dbReference>
<feature type="domain" description="TIR" evidence="2">
    <location>
        <begin position="6"/>
        <end position="167"/>
    </location>
</feature>
<accession>A0AAD8H0N1</accession>
<evidence type="ECO:0000259" key="2">
    <source>
        <dbReference type="PROSITE" id="PS50104"/>
    </source>
</evidence>
<keyword evidence="4" id="KW-1185">Reference proteome</keyword>
<dbReference type="Gene3D" id="3.40.50.10140">
    <property type="entry name" value="Toll/interleukin-1 receptor homology (TIR) domain"/>
    <property type="match status" value="1"/>
</dbReference>
<dbReference type="Pfam" id="PF01582">
    <property type="entry name" value="TIR"/>
    <property type="match status" value="1"/>
</dbReference>
<dbReference type="Proteomes" id="UP001237642">
    <property type="component" value="Unassembled WGS sequence"/>
</dbReference>
<dbReference type="PROSITE" id="PS50104">
    <property type="entry name" value="TIR"/>
    <property type="match status" value="1"/>
</dbReference>
<keyword evidence="1" id="KW-0520">NAD</keyword>
<dbReference type="SUPFAM" id="SSF52200">
    <property type="entry name" value="Toll/Interleukin receptor TIR domain"/>
    <property type="match status" value="1"/>
</dbReference>
<evidence type="ECO:0000313" key="3">
    <source>
        <dbReference type="EMBL" id="KAK1357445.1"/>
    </source>
</evidence>
<dbReference type="AlphaFoldDB" id="A0AAD8H0N1"/>